<evidence type="ECO:0000256" key="1">
    <source>
        <dbReference type="SAM" id="MobiDB-lite"/>
    </source>
</evidence>
<comment type="caution">
    <text evidence="3">The sequence shown here is derived from an EMBL/GenBank/DDBJ whole genome shotgun (WGS) entry which is preliminary data.</text>
</comment>
<feature type="compositionally biased region" description="Polar residues" evidence="1">
    <location>
        <begin position="96"/>
        <end position="105"/>
    </location>
</feature>
<keyword evidence="2" id="KW-0732">Signal</keyword>
<accession>A0A8H5BP34</accession>
<name>A0A8H5BP34_9AGAR</name>
<keyword evidence="4" id="KW-1185">Reference proteome</keyword>
<evidence type="ECO:0000256" key="2">
    <source>
        <dbReference type="SAM" id="SignalP"/>
    </source>
</evidence>
<gene>
    <name evidence="3" type="ORF">D9619_005129</name>
</gene>
<dbReference type="EMBL" id="JAACJJ010000014">
    <property type="protein sequence ID" value="KAF5326805.1"/>
    <property type="molecule type" value="Genomic_DNA"/>
</dbReference>
<evidence type="ECO:0000313" key="4">
    <source>
        <dbReference type="Proteomes" id="UP000567179"/>
    </source>
</evidence>
<feature type="chain" id="PRO_5034882110" evidence="2">
    <location>
        <begin position="20"/>
        <end position="117"/>
    </location>
</feature>
<dbReference type="Proteomes" id="UP000567179">
    <property type="component" value="Unassembled WGS sequence"/>
</dbReference>
<sequence length="117" mass="12243">MMFITGVTLFVQLSAHALASIPTAELAACTEAILPACSGIGPTLITMRVGGDTPAQTDAGVSRTRSRSHALSHLTFRRTIRGNDTLDISADGFSSHGDSPLNSSIGREDHGGHNEKI</sequence>
<dbReference type="AlphaFoldDB" id="A0A8H5BP34"/>
<reference evidence="3 4" key="1">
    <citation type="journal article" date="2020" name="ISME J.">
        <title>Uncovering the hidden diversity of litter-decomposition mechanisms in mushroom-forming fungi.</title>
        <authorList>
            <person name="Floudas D."/>
            <person name="Bentzer J."/>
            <person name="Ahren D."/>
            <person name="Johansson T."/>
            <person name="Persson P."/>
            <person name="Tunlid A."/>
        </authorList>
    </citation>
    <scope>NUCLEOTIDE SEQUENCE [LARGE SCALE GENOMIC DNA]</scope>
    <source>
        <strain evidence="3 4">CBS 101986</strain>
    </source>
</reference>
<feature type="signal peptide" evidence="2">
    <location>
        <begin position="1"/>
        <end position="19"/>
    </location>
</feature>
<evidence type="ECO:0000313" key="3">
    <source>
        <dbReference type="EMBL" id="KAF5326805.1"/>
    </source>
</evidence>
<organism evidence="3 4">
    <name type="scientific">Psilocybe cf. subviscida</name>
    <dbReference type="NCBI Taxonomy" id="2480587"/>
    <lineage>
        <taxon>Eukaryota</taxon>
        <taxon>Fungi</taxon>
        <taxon>Dikarya</taxon>
        <taxon>Basidiomycota</taxon>
        <taxon>Agaricomycotina</taxon>
        <taxon>Agaricomycetes</taxon>
        <taxon>Agaricomycetidae</taxon>
        <taxon>Agaricales</taxon>
        <taxon>Agaricineae</taxon>
        <taxon>Strophariaceae</taxon>
        <taxon>Psilocybe</taxon>
    </lineage>
</organism>
<proteinExistence type="predicted"/>
<protein>
    <submittedName>
        <fullName evidence="3">Uncharacterized protein</fullName>
    </submittedName>
</protein>
<feature type="region of interest" description="Disordered" evidence="1">
    <location>
        <begin position="87"/>
        <end position="117"/>
    </location>
</feature>
<feature type="compositionally biased region" description="Basic and acidic residues" evidence="1">
    <location>
        <begin position="106"/>
        <end position="117"/>
    </location>
</feature>